<reference evidence="1 2" key="1">
    <citation type="submission" date="2020-09" db="EMBL/GenBank/DDBJ databases">
        <title>De no assembly of potato wild relative species, Solanum commersonii.</title>
        <authorList>
            <person name="Cho K."/>
        </authorList>
    </citation>
    <scope>NUCLEOTIDE SEQUENCE [LARGE SCALE GENOMIC DNA]</scope>
    <source>
        <strain evidence="1">LZ3.2</strain>
        <tissue evidence="1">Leaf</tissue>
    </source>
</reference>
<keyword evidence="2" id="KW-1185">Reference proteome</keyword>
<evidence type="ECO:0000313" key="2">
    <source>
        <dbReference type="Proteomes" id="UP000824120"/>
    </source>
</evidence>
<protein>
    <submittedName>
        <fullName evidence="1">Uncharacterized protein</fullName>
    </submittedName>
</protein>
<dbReference type="EMBL" id="JACXVP010000001">
    <property type="protein sequence ID" value="KAG5632361.1"/>
    <property type="molecule type" value="Genomic_DNA"/>
</dbReference>
<accession>A0A9J6B6R0</accession>
<sequence>MRALRGSYKYRKTCRVVLTSSQGLTGHRHNKMSQVTWTRGVPHQKFVCPFVGLLALYYQLGKHKSTSSSVTWPRTHYHPC</sequence>
<dbReference type="AlphaFoldDB" id="A0A9J6B6R0"/>
<evidence type="ECO:0000313" key="1">
    <source>
        <dbReference type="EMBL" id="KAG5632361.1"/>
    </source>
</evidence>
<proteinExistence type="predicted"/>
<dbReference type="Proteomes" id="UP000824120">
    <property type="component" value="Chromosome 1"/>
</dbReference>
<organism evidence="1 2">
    <name type="scientific">Solanum commersonii</name>
    <name type="common">Commerson's wild potato</name>
    <name type="synonym">Commerson's nightshade</name>
    <dbReference type="NCBI Taxonomy" id="4109"/>
    <lineage>
        <taxon>Eukaryota</taxon>
        <taxon>Viridiplantae</taxon>
        <taxon>Streptophyta</taxon>
        <taxon>Embryophyta</taxon>
        <taxon>Tracheophyta</taxon>
        <taxon>Spermatophyta</taxon>
        <taxon>Magnoliopsida</taxon>
        <taxon>eudicotyledons</taxon>
        <taxon>Gunneridae</taxon>
        <taxon>Pentapetalae</taxon>
        <taxon>asterids</taxon>
        <taxon>lamiids</taxon>
        <taxon>Solanales</taxon>
        <taxon>Solanaceae</taxon>
        <taxon>Solanoideae</taxon>
        <taxon>Solaneae</taxon>
        <taxon>Solanum</taxon>
    </lineage>
</organism>
<comment type="caution">
    <text evidence="1">The sequence shown here is derived from an EMBL/GenBank/DDBJ whole genome shotgun (WGS) entry which is preliminary data.</text>
</comment>
<name>A0A9J6B6R0_SOLCO</name>
<gene>
    <name evidence="1" type="ORF">H5410_004078</name>
</gene>